<dbReference type="PANTHER" id="PTHR42794:SF1">
    <property type="entry name" value="HEMIN IMPORT ATP-BINDING PROTEIN HMUV"/>
    <property type="match status" value="1"/>
</dbReference>
<reference evidence="5 6" key="1">
    <citation type="submission" date="2023-09" db="EMBL/GenBank/DDBJ databases">
        <title>Whole genome shotgun sequencing (WGS) of Bosea sp. ZW T0_25, isolated from stored onions (Allium cepa).</title>
        <authorList>
            <person name="Stoll D.A."/>
            <person name="Huch M."/>
        </authorList>
    </citation>
    <scope>NUCLEOTIDE SEQUENCE [LARGE SCALE GENOMIC DNA]</scope>
    <source>
        <strain evidence="5 6">ZW T0_25</strain>
    </source>
</reference>
<evidence type="ECO:0000259" key="4">
    <source>
        <dbReference type="Pfam" id="PF00005"/>
    </source>
</evidence>
<feature type="domain" description="ABC transporter" evidence="4">
    <location>
        <begin position="18"/>
        <end position="84"/>
    </location>
</feature>
<evidence type="ECO:0000313" key="5">
    <source>
        <dbReference type="EMBL" id="MDU0343949.1"/>
    </source>
</evidence>
<dbReference type="GO" id="GO:0005524">
    <property type="term" value="F:ATP binding"/>
    <property type="evidence" value="ECO:0007669"/>
    <property type="project" value="UniProtKB-KW"/>
</dbReference>
<evidence type="ECO:0000256" key="3">
    <source>
        <dbReference type="ARBA" id="ARBA00037066"/>
    </source>
</evidence>
<dbReference type="InterPro" id="IPR003439">
    <property type="entry name" value="ABC_transporter-like_ATP-bd"/>
</dbReference>
<keyword evidence="1" id="KW-0813">Transport</keyword>
<evidence type="ECO:0000256" key="2">
    <source>
        <dbReference type="ARBA" id="ARBA00022967"/>
    </source>
</evidence>
<dbReference type="SUPFAM" id="SSF52540">
    <property type="entry name" value="P-loop containing nucleoside triphosphate hydrolases"/>
    <property type="match status" value="1"/>
</dbReference>
<dbReference type="Gene3D" id="3.40.50.300">
    <property type="entry name" value="P-loop containing nucleotide triphosphate hydrolases"/>
    <property type="match status" value="1"/>
</dbReference>
<protein>
    <submittedName>
        <fullName evidence="5">ATP-binding cassette domain-containing protein</fullName>
    </submittedName>
</protein>
<keyword evidence="5" id="KW-0547">Nucleotide-binding</keyword>
<keyword evidence="2" id="KW-1278">Translocase</keyword>
<evidence type="ECO:0000313" key="6">
    <source>
        <dbReference type="Proteomes" id="UP001254257"/>
    </source>
</evidence>
<dbReference type="InterPro" id="IPR027417">
    <property type="entry name" value="P-loop_NTPase"/>
</dbReference>
<comment type="function">
    <text evidence="3">Part of the ABC transporter complex HmuTUV involved in hemin import. Responsible for energy coupling to the transport system.</text>
</comment>
<evidence type="ECO:0000256" key="1">
    <source>
        <dbReference type="ARBA" id="ARBA00022448"/>
    </source>
</evidence>
<dbReference type="Proteomes" id="UP001254257">
    <property type="component" value="Unassembled WGS sequence"/>
</dbReference>
<accession>A0ABU3SGN0</accession>
<proteinExistence type="predicted"/>
<name>A0ABU3SGN0_9HYPH</name>
<dbReference type="Pfam" id="PF00005">
    <property type="entry name" value="ABC_tran"/>
    <property type="match status" value="1"/>
</dbReference>
<organism evidence="5 6">
    <name type="scientific">Bosea rubneri</name>
    <dbReference type="NCBI Taxonomy" id="3075434"/>
    <lineage>
        <taxon>Bacteria</taxon>
        <taxon>Pseudomonadati</taxon>
        <taxon>Pseudomonadota</taxon>
        <taxon>Alphaproteobacteria</taxon>
        <taxon>Hyphomicrobiales</taxon>
        <taxon>Boseaceae</taxon>
        <taxon>Bosea</taxon>
    </lineage>
</organism>
<gene>
    <name evidence="5" type="ORF">RKE40_29055</name>
</gene>
<comment type="caution">
    <text evidence="5">The sequence shown here is derived from an EMBL/GenBank/DDBJ whole genome shotgun (WGS) entry which is preliminary data.</text>
</comment>
<keyword evidence="5" id="KW-0067">ATP-binding</keyword>
<keyword evidence="6" id="KW-1185">Reference proteome</keyword>
<dbReference type="EMBL" id="JAWDID010000098">
    <property type="protein sequence ID" value="MDU0343949.1"/>
    <property type="molecule type" value="Genomic_DNA"/>
</dbReference>
<feature type="non-terminal residue" evidence="5">
    <location>
        <position position="97"/>
    </location>
</feature>
<dbReference type="PANTHER" id="PTHR42794">
    <property type="entry name" value="HEMIN IMPORT ATP-BINDING PROTEIN HMUV"/>
    <property type="match status" value="1"/>
</dbReference>
<sequence>MQIEARNIAVSLGGKPVLRGIDLTLRAGEMVGLIGPNGAGKTTLLRVLADLLAAEAGSVRYDGLTAKALGRQTLAQRIAFLAQGGTVHWQLRQRLAS</sequence>